<dbReference type="Pfam" id="PF13817">
    <property type="entry name" value="DDE_Tnp_IS66_C"/>
    <property type="match status" value="1"/>
</dbReference>
<evidence type="ECO:0000313" key="3">
    <source>
        <dbReference type="Proteomes" id="UP000267418"/>
    </source>
</evidence>
<evidence type="ECO:0000313" key="2">
    <source>
        <dbReference type="EMBL" id="RTQ35610.1"/>
    </source>
</evidence>
<evidence type="ECO:0000259" key="1">
    <source>
        <dbReference type="Pfam" id="PF13817"/>
    </source>
</evidence>
<accession>A0A431TPP0</accession>
<dbReference type="OrthoDB" id="9794514at2"/>
<dbReference type="Proteomes" id="UP000267418">
    <property type="component" value="Unassembled WGS sequence"/>
</dbReference>
<dbReference type="AlphaFoldDB" id="A0A431TPP0"/>
<reference evidence="2 3" key="1">
    <citation type="submission" date="2018-12" db="EMBL/GenBank/DDBJ databases">
        <title>The genome of Variovorax gossypii DSM 100435.</title>
        <authorList>
            <person name="Gao J."/>
            <person name="Sun J."/>
        </authorList>
    </citation>
    <scope>NUCLEOTIDE SEQUENCE [LARGE SCALE GENOMIC DNA]</scope>
    <source>
        <strain evidence="2 3">DSM 100435</strain>
    </source>
</reference>
<proteinExistence type="predicted"/>
<comment type="caution">
    <text evidence="2">The sequence shown here is derived from an EMBL/GenBank/DDBJ whole genome shotgun (WGS) entry which is preliminary data.</text>
</comment>
<dbReference type="InterPro" id="IPR039552">
    <property type="entry name" value="IS66_C"/>
</dbReference>
<protein>
    <submittedName>
        <fullName evidence="2">Transposase domain-containing protein</fullName>
    </submittedName>
</protein>
<dbReference type="EMBL" id="RXOE01000002">
    <property type="protein sequence ID" value="RTQ35610.1"/>
    <property type="molecule type" value="Genomic_DNA"/>
</dbReference>
<organism evidence="2 3">
    <name type="scientific">Variovorax gossypii</name>
    <dbReference type="NCBI Taxonomy" id="1679495"/>
    <lineage>
        <taxon>Bacteria</taxon>
        <taxon>Pseudomonadati</taxon>
        <taxon>Pseudomonadota</taxon>
        <taxon>Betaproteobacteria</taxon>
        <taxon>Burkholderiales</taxon>
        <taxon>Comamonadaceae</taxon>
        <taxon>Variovorax</taxon>
    </lineage>
</organism>
<sequence>MRTGQRAAAAVGRVHSARLNGHEPHAYFKDVLERLPQYWSPLAVRCSLSADAGLCDL</sequence>
<name>A0A431TPP0_9BURK</name>
<feature type="domain" description="Transposase IS66 C-terminal" evidence="1">
    <location>
        <begin position="15"/>
        <end position="40"/>
    </location>
</feature>
<gene>
    <name evidence="2" type="ORF">EJP69_14795</name>
</gene>
<keyword evidence="3" id="KW-1185">Reference proteome</keyword>